<organism evidence="1 2">
    <name type="scientific">Cardiosporidium cionae</name>
    <dbReference type="NCBI Taxonomy" id="476202"/>
    <lineage>
        <taxon>Eukaryota</taxon>
        <taxon>Sar</taxon>
        <taxon>Alveolata</taxon>
        <taxon>Apicomplexa</taxon>
        <taxon>Aconoidasida</taxon>
        <taxon>Nephromycida</taxon>
        <taxon>Cardiosporidium</taxon>
    </lineage>
</organism>
<accession>A0ABQ7JFR8</accession>
<sequence>MLLGYHSASMSPGRISSSYNNCSKTKRLSGVNLHPSKRQKFQIACSSIVTATDSDDFLRNKDEFWGLFHAVGKFLWNKRIPKHGYQRNSMNAIRNVPPTLVSSQVFPSMPAFLSLAKAKKERNFQWMEFVESTHPPSVCTFKKDMKCFNMSGQTILPEQNENRQEAALDYAELLKLANILENENNFPVTATNCNLLYSQPKENFNHPEETAQVMYKWERQKHGLDVVPKQRFLWDGLENEFADTVLPVDQWERKLNIHSYIRKKHHLYGFCESFELYQRHGCLILETQFQDSWGWTDNLPAEVILYGLEGDDYVCNEAVPNCQAGDQEMDLLSPKQHRPEVLYPKFNRPLLYFLPEEIIEQTACEIPAFLNLLHHNYLFFYEDIVDVAALTLHAAFCDKNFGASYVRHMDNAKYSNPQTFNECKQWYFGSIYGRSVLDCNLHPLPPVKEGRKPLSSSPWIRQFQRSLNFSVRWKGFLSKFLIIENEHPADAFTSHTIFSSRKCFVELLPSLYQLSKSNIPHYMNYTWALSSSFIHFLESLNENLDQAPVVNSPVFTGQQLSNSVFPDHIKPTHSKIITVSELFHDLSDVFQYLESNSPKDISKGHTIVADTAHDEIEIV</sequence>
<comment type="caution">
    <text evidence="1">The sequence shown here is derived from an EMBL/GenBank/DDBJ whole genome shotgun (WGS) entry which is preliminary data.</text>
</comment>
<gene>
    <name evidence="1" type="ORF">IE077_002291</name>
</gene>
<name>A0ABQ7JFR8_9APIC</name>
<dbReference type="Proteomes" id="UP000823046">
    <property type="component" value="Unassembled WGS sequence"/>
</dbReference>
<evidence type="ECO:0000313" key="1">
    <source>
        <dbReference type="EMBL" id="KAF8822878.1"/>
    </source>
</evidence>
<proteinExistence type="predicted"/>
<reference evidence="1 2" key="1">
    <citation type="journal article" date="2020" name="bioRxiv">
        <title>Metabolic contributions of an alphaproteobacterial endosymbiont in the apicomplexan Cardiosporidium cionae.</title>
        <authorList>
            <person name="Hunter E.S."/>
            <person name="Paight C.J."/>
            <person name="Lane C.E."/>
        </authorList>
    </citation>
    <scope>NUCLEOTIDE SEQUENCE [LARGE SCALE GENOMIC DNA]</scope>
    <source>
        <strain evidence="1">ESH_2018</strain>
    </source>
</reference>
<evidence type="ECO:0000313" key="2">
    <source>
        <dbReference type="Proteomes" id="UP000823046"/>
    </source>
</evidence>
<dbReference type="EMBL" id="JADAQX010000018">
    <property type="protein sequence ID" value="KAF8822878.1"/>
    <property type="molecule type" value="Genomic_DNA"/>
</dbReference>
<protein>
    <submittedName>
        <fullName evidence="1">Uncharacterized protein</fullName>
    </submittedName>
</protein>
<keyword evidence="2" id="KW-1185">Reference proteome</keyword>